<proteinExistence type="predicted"/>
<evidence type="ECO:0000313" key="3">
    <source>
        <dbReference type="EMBL" id="AOV60805.1"/>
    </source>
</evidence>
<protein>
    <submittedName>
        <fullName evidence="3">Uncharacterized protein</fullName>
    </submittedName>
</protein>
<dbReference type="Proteomes" id="UP000202784">
    <property type="component" value="Segment"/>
</dbReference>
<keyword evidence="4" id="KW-1185">Reference proteome</keyword>
<gene>
    <name evidence="3" type="ORF">N161109_202</name>
    <name evidence="1" type="ORF">S050808_201</name>
    <name evidence="2" type="ORF">S820908_201</name>
</gene>
<dbReference type="Proteomes" id="UP000241903">
    <property type="component" value="Segment"/>
</dbReference>
<evidence type="ECO:0000313" key="5">
    <source>
        <dbReference type="Proteomes" id="UP000240393"/>
    </source>
</evidence>
<organism evidence="3 4">
    <name type="scientific">Synechococcus phage S-CAM9</name>
    <dbReference type="NCBI Taxonomy" id="1883369"/>
    <lineage>
        <taxon>Viruses</taxon>
        <taxon>Duplodnaviria</taxon>
        <taxon>Heunggongvirae</taxon>
        <taxon>Uroviricota</taxon>
        <taxon>Caudoviricetes</taxon>
        <taxon>Pantevenvirales</taxon>
        <taxon>Kyanoviridae</taxon>
        <taxon>Kanaloavirus</taxon>
        <taxon>Kanaloavirus scam9</taxon>
    </lineage>
</organism>
<accession>A0A1D8KQ50</accession>
<name>A0A1D8KQ50_9CAUD</name>
<dbReference type="EMBL" id="KU686204">
    <property type="protein sequence ID" value="AOV60348.1"/>
    <property type="molecule type" value="Genomic_DNA"/>
</dbReference>
<reference evidence="4 5" key="1">
    <citation type="journal article" date="2016" name="Virology">
        <title>The genomic content and context of auxiliary metabolic genes in marine cyanomyoviruses.</title>
        <authorList>
            <person name="Crummett L.T."/>
            <person name="Puxty R.J."/>
            <person name="Weihe C."/>
            <person name="Marston M.F."/>
            <person name="Martiny J.B."/>
        </authorList>
    </citation>
    <scope>NUCLEOTIDE SEQUENCE [LARGE SCALE GENOMIC DNA]</scope>
    <source>
        <strain evidence="1">0808SB05</strain>
        <strain evidence="2">0908SB82</strain>
        <strain evidence="3">1109NB16</strain>
    </source>
</reference>
<dbReference type="KEGG" id="vg:30307787"/>
<dbReference type="RefSeq" id="YP_009322637.1">
    <property type="nucleotide sequence ID" value="NC_031922.1"/>
</dbReference>
<evidence type="ECO:0000313" key="2">
    <source>
        <dbReference type="EMBL" id="AOV60576.1"/>
    </source>
</evidence>
<dbReference type="GeneID" id="30307787"/>
<evidence type="ECO:0000313" key="1">
    <source>
        <dbReference type="EMBL" id="AOV60348.1"/>
    </source>
</evidence>
<sequence length="109" mass="12436">MYAARAFLKVGNGTNQRSSNISSVQMGNFTRIQFQQAMPNNNYAHASSGSEHDEIGIPPFYILEQHFNYLTWASRNRTYDTGELSIEAVDGSRDTRETPREFHFIAWGN</sequence>
<dbReference type="EMBL" id="KU686206">
    <property type="protein sequence ID" value="AOV60805.1"/>
    <property type="molecule type" value="Genomic_DNA"/>
</dbReference>
<dbReference type="Proteomes" id="UP000240393">
    <property type="component" value="Segment"/>
</dbReference>
<evidence type="ECO:0000313" key="4">
    <source>
        <dbReference type="Proteomes" id="UP000202784"/>
    </source>
</evidence>
<dbReference type="EMBL" id="KU686205">
    <property type="protein sequence ID" value="AOV60576.1"/>
    <property type="molecule type" value="Genomic_DNA"/>
</dbReference>